<comment type="similarity">
    <text evidence="1">Belongs to the LysR transcriptional regulatory family.</text>
</comment>
<sequence>MNLFQLRAFDAVVREGSFTRAAERLCISQPAVTGHVKALEEHYQVRLLRRSARQVEPTELGRSLAAISHQLFALAEKAEDLLDTSQALEAGRLDLAADSPHLVMPLLARMRERYPGVAINLRLGNTQETLAALNGERVDLALVSDIPPRTGLHLMPLGATRLCLLLPAGHPWVGRRKALALNELRGQVLLQREPGSLTRRTFERACAAQELELRAALELNSREAVIEAVAAGLGVSILYAQEVPRDPRVAALPLKGEGLESRHFLACLDSYAALRVVKAFYEVAGDQVPGLPSPPAPLPEG</sequence>
<name>A0AAD1BVG5_METFU</name>
<dbReference type="Proteomes" id="UP000218554">
    <property type="component" value="Chromosome"/>
</dbReference>
<dbReference type="InterPro" id="IPR005119">
    <property type="entry name" value="LysR_subst-bd"/>
</dbReference>
<dbReference type="GO" id="GO:0003700">
    <property type="term" value="F:DNA-binding transcription factor activity"/>
    <property type="evidence" value="ECO:0007669"/>
    <property type="project" value="InterPro"/>
</dbReference>
<reference evidence="7" key="1">
    <citation type="submission" date="2015-05" db="EMBL/GenBank/DDBJ databases">
        <title>Draft genome sequencing of a biphenyl-degrading bacterium, Pseudomonas balearica KF707 (=NBRC110670).</title>
        <authorList>
            <person name="Kimura N."/>
            <person name="Hirose J."/>
            <person name="Watanabe T."/>
            <person name="Suenaga H."/>
            <person name="Fujihara H."/>
            <person name="Noguchi M."/>
            <person name="Hashimoto M."/>
            <person name="Shimodaira J."/>
            <person name="Tsuchikane K."/>
            <person name="Hosoyama A."/>
            <person name="Yamazoe A."/>
            <person name="Fujita N."/>
            <person name="Furukawa K."/>
        </authorList>
    </citation>
    <scope>NUCLEOTIDE SEQUENCE [LARGE SCALE GENOMIC DNA]</scope>
    <source>
        <strain evidence="7">DSM 10086 / NBRC 110670 / KF707</strain>
    </source>
</reference>
<keyword evidence="2" id="KW-0805">Transcription regulation</keyword>
<evidence type="ECO:0000256" key="4">
    <source>
        <dbReference type="ARBA" id="ARBA00023163"/>
    </source>
</evidence>
<dbReference type="EMBL" id="AP014862">
    <property type="protein sequence ID" value="BAU72151.1"/>
    <property type="molecule type" value="Genomic_DNA"/>
</dbReference>
<proteinExistence type="inferred from homology"/>
<accession>A0AAD1BVG5</accession>
<evidence type="ECO:0000256" key="1">
    <source>
        <dbReference type="ARBA" id="ARBA00009437"/>
    </source>
</evidence>
<dbReference type="RefSeq" id="WP_003450248.1">
    <property type="nucleotide sequence ID" value="NZ_AJMR01000102.1"/>
</dbReference>
<dbReference type="Pfam" id="PF00126">
    <property type="entry name" value="HTH_1"/>
    <property type="match status" value="1"/>
</dbReference>
<dbReference type="InterPro" id="IPR000847">
    <property type="entry name" value="LysR_HTH_N"/>
</dbReference>
<gene>
    <name evidence="6" type="ORF">KF707C_4630</name>
</gene>
<dbReference type="GO" id="GO:0000976">
    <property type="term" value="F:transcription cis-regulatory region binding"/>
    <property type="evidence" value="ECO:0007669"/>
    <property type="project" value="TreeGrafter"/>
</dbReference>
<evidence type="ECO:0000313" key="6">
    <source>
        <dbReference type="EMBL" id="BAU72151.1"/>
    </source>
</evidence>
<dbReference type="PROSITE" id="PS50931">
    <property type="entry name" value="HTH_LYSR"/>
    <property type="match status" value="1"/>
</dbReference>
<keyword evidence="3" id="KW-0238">DNA-binding</keyword>
<dbReference type="PANTHER" id="PTHR30126:SF94">
    <property type="entry name" value="LYSR FAMILY TRANSCRIPTIONAL REGULATOR"/>
    <property type="match status" value="1"/>
</dbReference>
<dbReference type="InterPro" id="IPR036388">
    <property type="entry name" value="WH-like_DNA-bd_sf"/>
</dbReference>
<dbReference type="PANTHER" id="PTHR30126">
    <property type="entry name" value="HTH-TYPE TRANSCRIPTIONAL REGULATOR"/>
    <property type="match status" value="1"/>
</dbReference>
<protein>
    <submittedName>
        <fullName evidence="6">Probable transcriptional regulator</fullName>
    </submittedName>
</protein>
<keyword evidence="4" id="KW-0804">Transcription</keyword>
<evidence type="ECO:0000256" key="2">
    <source>
        <dbReference type="ARBA" id="ARBA00023015"/>
    </source>
</evidence>
<dbReference type="FunFam" id="1.10.10.10:FF:000001">
    <property type="entry name" value="LysR family transcriptional regulator"/>
    <property type="match status" value="1"/>
</dbReference>
<dbReference type="AlphaFoldDB" id="A0AAD1BVG5"/>
<dbReference type="PRINTS" id="PR00039">
    <property type="entry name" value="HTHLYSR"/>
</dbReference>
<reference evidence="6 7" key="2">
    <citation type="journal article" date="2017" name="Int. J. Syst. Evol. Microbiol.">
        <title>Pseudomonas furukawaii sp. nov., a polychlorinated biphenyl-degrading bacterium isolated from biphenyl-contaminated soil in Japan.</title>
        <authorList>
            <person name="Kimura N."/>
            <person name="Watanabe T."/>
            <person name="Suenaga H."/>
            <person name="Fujihara H."/>
            <person name="Futagami T."/>
            <person name="Goto M."/>
            <person name="Hanada S."/>
            <person name="Hirose J."/>
        </authorList>
    </citation>
    <scope>NUCLEOTIDE SEQUENCE [LARGE SCALE GENOMIC DNA]</scope>
    <source>
        <strain evidence="7">DSM 10086 / NBRC 110670 / KF707</strain>
    </source>
</reference>
<organism evidence="6 7">
    <name type="scientific">Metapseudomonas furukawaii</name>
    <name type="common">Pseudomonas furukawaii</name>
    <dbReference type="NCBI Taxonomy" id="1149133"/>
    <lineage>
        <taxon>Bacteria</taxon>
        <taxon>Pseudomonadati</taxon>
        <taxon>Pseudomonadota</taxon>
        <taxon>Gammaproteobacteria</taxon>
        <taxon>Pseudomonadales</taxon>
        <taxon>Pseudomonadaceae</taxon>
        <taxon>Metapseudomonas</taxon>
    </lineage>
</organism>
<dbReference type="SUPFAM" id="SSF53850">
    <property type="entry name" value="Periplasmic binding protein-like II"/>
    <property type="match status" value="1"/>
</dbReference>
<dbReference type="CDD" id="cd05466">
    <property type="entry name" value="PBP2_LTTR_substrate"/>
    <property type="match status" value="1"/>
</dbReference>
<feature type="domain" description="HTH lysR-type" evidence="5">
    <location>
        <begin position="1"/>
        <end position="58"/>
    </location>
</feature>
<dbReference type="KEGG" id="pfuw:KF707C_4630"/>
<dbReference type="Pfam" id="PF03466">
    <property type="entry name" value="LysR_substrate"/>
    <property type="match status" value="1"/>
</dbReference>
<evidence type="ECO:0000256" key="3">
    <source>
        <dbReference type="ARBA" id="ARBA00023125"/>
    </source>
</evidence>
<dbReference type="Gene3D" id="1.10.10.10">
    <property type="entry name" value="Winged helix-like DNA-binding domain superfamily/Winged helix DNA-binding domain"/>
    <property type="match status" value="1"/>
</dbReference>
<keyword evidence="7" id="KW-1185">Reference proteome</keyword>
<evidence type="ECO:0000259" key="5">
    <source>
        <dbReference type="PROSITE" id="PS50931"/>
    </source>
</evidence>
<evidence type="ECO:0000313" key="7">
    <source>
        <dbReference type="Proteomes" id="UP000218554"/>
    </source>
</evidence>
<dbReference type="Gene3D" id="3.40.190.290">
    <property type="match status" value="1"/>
</dbReference>
<dbReference type="SUPFAM" id="SSF46785">
    <property type="entry name" value="Winged helix' DNA-binding domain"/>
    <property type="match status" value="1"/>
</dbReference>
<dbReference type="InterPro" id="IPR036390">
    <property type="entry name" value="WH_DNA-bd_sf"/>
</dbReference>